<dbReference type="GO" id="GO:0005829">
    <property type="term" value="C:cytosol"/>
    <property type="evidence" value="ECO:0007669"/>
    <property type="project" value="TreeGrafter"/>
</dbReference>
<name>A0A2M9BWM6_9MICO</name>
<gene>
    <name evidence="2" type="ORF">CLV54_2149</name>
</gene>
<dbReference type="GO" id="GO:0003677">
    <property type="term" value="F:DNA binding"/>
    <property type="evidence" value="ECO:0007669"/>
    <property type="project" value="InterPro"/>
</dbReference>
<evidence type="ECO:0000313" key="3">
    <source>
        <dbReference type="Proteomes" id="UP000230161"/>
    </source>
</evidence>
<comment type="caution">
    <text evidence="2">The sequence shown here is derived from an EMBL/GenBank/DDBJ whole genome shotgun (WGS) entry which is preliminary data.</text>
</comment>
<sequence>MSTTEPELFPLAEGIHARIADDIPLIHAGVANDFIDSVTPTTAALLRWWFQDDARERRTANFHNGQRDAILAIIYAHEILESTSLKDLYDKVRREALLHNGMLGEVTSERHGYPKYAAKMATGTGKTWVLNALLIWQHLNNRADPTDPRFSSNFLIVAPGLIVYDRLLDSFLGTKGASERDFATSDIYAQRELFVPDDRRPALFSFLQTSVVTKKEIGSKVTGTGMIAITNWHLLAGVEDPDFLDDDEERILAPGEEIDVAAAIGSFFPLTPGTSTGNSLETLDRRFARGRPLDHLVGLSNLVVFNDEAHHVHQIANADETTDVEWQKSLSAIAEPKGRRFVQVDFSATPYNETGSGSKRRKKWFPHIVVDFPLFAAMRQGLVKSLALDKRTEIASLPLDFTAERDERNQIIGLSDGQRTMIRAGVKKLQILEQKFVETNEVKHPKLLIVTEDTKVSPFVEDFLRESGLSDDEFLRVDSGRKTELGPKEWEPMRERLFDIDRHSDPTVIISVLMLREGFDVNNICVIVPLRSSASGILLEQTIGRGLRLMWRGDEAIDELKLETRQRMQLHKAPTNYFDVLFVVEHPAFEGFYDDLVGTGVAVAVDDASDSTSATGDLETVELRDGYESYDFRVPAIIRDVEEELVRPSIDPLSLEVGKYPLDDLLAMIGTGDRFASHDLETGTQYGDFRVDGGVMTATGYNDYLSRITNRITEALGRTFVNTTQQYNRLSEFPILQTHKPLLLGWIDRYIRSRLFGRAFDPLDAENWRVLLLADVSKDIAGVFATALLESQQSVAVREAIVHHRLASEVSTITVRTSAAVAVTKCIYPKLRVPARGGGLERLFIEWADTDAAVEALLKIDEFRHDYLHRPYLKADGMPAQYSPDFLVRTAHEVYVVETKAQSALSDENVQRKKRAALAWCEQLNELAPEHRDDRLWHYVLLGESTARDWHSKGEQASRLLAFARLRRDNGPTDVPLFS</sequence>
<dbReference type="OrthoDB" id="9776021at2"/>
<evidence type="ECO:0000313" key="2">
    <source>
        <dbReference type="EMBL" id="PJJ62349.1"/>
    </source>
</evidence>
<dbReference type="GO" id="GO:0016787">
    <property type="term" value="F:hydrolase activity"/>
    <property type="evidence" value="ECO:0007669"/>
    <property type="project" value="InterPro"/>
</dbReference>
<dbReference type="InterPro" id="IPR006935">
    <property type="entry name" value="Helicase/UvrB_N"/>
</dbReference>
<dbReference type="RefSeq" id="WP_100344920.1">
    <property type="nucleotide sequence ID" value="NZ_PGFB01000003.1"/>
</dbReference>
<dbReference type="PANTHER" id="PTHR47396:SF1">
    <property type="entry name" value="ATP-DEPENDENT HELICASE IRC3-RELATED"/>
    <property type="match status" value="1"/>
</dbReference>
<evidence type="ECO:0000259" key="1">
    <source>
        <dbReference type="Pfam" id="PF04851"/>
    </source>
</evidence>
<protein>
    <submittedName>
        <fullName evidence="2">Type III restriction enzyme</fullName>
    </submittedName>
</protein>
<dbReference type="Gene3D" id="3.40.50.300">
    <property type="entry name" value="P-loop containing nucleotide triphosphate hydrolases"/>
    <property type="match status" value="1"/>
</dbReference>
<dbReference type="Proteomes" id="UP000230161">
    <property type="component" value="Unassembled WGS sequence"/>
</dbReference>
<keyword evidence="3" id="KW-1185">Reference proteome</keyword>
<feature type="domain" description="Helicase/UvrB N-terminal" evidence="1">
    <location>
        <begin position="111"/>
        <end position="192"/>
    </location>
</feature>
<dbReference type="PANTHER" id="PTHR47396">
    <property type="entry name" value="TYPE I RESTRICTION ENZYME ECOKI R PROTEIN"/>
    <property type="match status" value="1"/>
</dbReference>
<accession>A0A2M9BWM6</accession>
<organism evidence="2 3">
    <name type="scientific">Compostimonas suwonensis</name>
    <dbReference type="NCBI Taxonomy" id="1048394"/>
    <lineage>
        <taxon>Bacteria</taxon>
        <taxon>Bacillati</taxon>
        <taxon>Actinomycetota</taxon>
        <taxon>Actinomycetes</taxon>
        <taxon>Micrococcales</taxon>
        <taxon>Microbacteriaceae</taxon>
        <taxon>Compostimonas</taxon>
    </lineage>
</organism>
<dbReference type="EMBL" id="PGFB01000003">
    <property type="protein sequence ID" value="PJJ62349.1"/>
    <property type="molecule type" value="Genomic_DNA"/>
</dbReference>
<proteinExistence type="predicted"/>
<dbReference type="AlphaFoldDB" id="A0A2M9BWM6"/>
<dbReference type="InterPro" id="IPR050742">
    <property type="entry name" value="Helicase_Restrict-Modif_Enz"/>
</dbReference>
<dbReference type="InterPro" id="IPR027417">
    <property type="entry name" value="P-loop_NTPase"/>
</dbReference>
<reference evidence="2 3" key="1">
    <citation type="submission" date="2017-11" db="EMBL/GenBank/DDBJ databases">
        <title>Genomic Encyclopedia of Archaeal and Bacterial Type Strains, Phase II (KMG-II): From Individual Species to Whole Genera.</title>
        <authorList>
            <person name="Goeker M."/>
        </authorList>
    </citation>
    <scope>NUCLEOTIDE SEQUENCE [LARGE SCALE GENOMIC DNA]</scope>
    <source>
        <strain evidence="2 3">DSM 25625</strain>
    </source>
</reference>
<dbReference type="GO" id="GO:0005524">
    <property type="term" value="F:ATP binding"/>
    <property type="evidence" value="ECO:0007669"/>
    <property type="project" value="InterPro"/>
</dbReference>
<dbReference type="SUPFAM" id="SSF52540">
    <property type="entry name" value="P-loop containing nucleoside triphosphate hydrolases"/>
    <property type="match status" value="1"/>
</dbReference>
<dbReference type="Pfam" id="PF04851">
    <property type="entry name" value="ResIII"/>
    <property type="match status" value="1"/>
</dbReference>